<protein>
    <submittedName>
        <fullName evidence="2">Ubiquitin carboxyl-terminal hydrolase 15</fullName>
    </submittedName>
</protein>
<keyword evidence="2" id="KW-0378">Hydrolase</keyword>
<evidence type="ECO:0000313" key="2">
    <source>
        <dbReference type="EMBL" id="KAL2523822.1"/>
    </source>
</evidence>
<gene>
    <name evidence="2" type="ORF">Adt_08876</name>
</gene>
<comment type="caution">
    <text evidence="2">The sequence shown here is derived from an EMBL/GenBank/DDBJ whole genome shotgun (WGS) entry which is preliminary data.</text>
</comment>
<accession>A0ABD1UFU8</accession>
<keyword evidence="3" id="KW-1185">Reference proteome</keyword>
<dbReference type="InterPro" id="IPR038765">
    <property type="entry name" value="Papain-like_cys_pep_sf"/>
</dbReference>
<dbReference type="Gene3D" id="3.90.70.10">
    <property type="entry name" value="Cysteine proteinases"/>
    <property type="match status" value="1"/>
</dbReference>
<dbReference type="EMBL" id="JBFOLK010000003">
    <property type="protein sequence ID" value="KAL2523822.1"/>
    <property type="molecule type" value="Genomic_DNA"/>
</dbReference>
<dbReference type="Proteomes" id="UP001604336">
    <property type="component" value="Unassembled WGS sequence"/>
</dbReference>
<dbReference type="InterPro" id="IPR028881">
    <property type="entry name" value="PAN2_UCH_dom"/>
</dbReference>
<reference evidence="3" key="1">
    <citation type="submission" date="2024-07" db="EMBL/GenBank/DDBJ databases">
        <title>Two chromosome-level genome assemblies of Korean endemic species Abeliophyllum distichum and Forsythia ovata (Oleaceae).</title>
        <authorList>
            <person name="Jang H."/>
        </authorList>
    </citation>
    <scope>NUCLEOTIDE SEQUENCE [LARGE SCALE GENOMIC DNA]</scope>
</reference>
<sequence>MVNLCEVAAAMGLGKVGGWGGRNDRWGSCYANAVLQCLACTKPLTIYLLRRSHSRTCCARDWCLLCELEQHSGRCSRVLRLLVTSMQSICLEGLGGENVVDSRLQDTTFIQHAFGGRLSRRLNV</sequence>
<evidence type="ECO:0000259" key="1">
    <source>
        <dbReference type="Pfam" id="PF13423"/>
    </source>
</evidence>
<proteinExistence type="predicted"/>
<organism evidence="2 3">
    <name type="scientific">Abeliophyllum distichum</name>
    <dbReference type="NCBI Taxonomy" id="126358"/>
    <lineage>
        <taxon>Eukaryota</taxon>
        <taxon>Viridiplantae</taxon>
        <taxon>Streptophyta</taxon>
        <taxon>Embryophyta</taxon>
        <taxon>Tracheophyta</taxon>
        <taxon>Spermatophyta</taxon>
        <taxon>Magnoliopsida</taxon>
        <taxon>eudicotyledons</taxon>
        <taxon>Gunneridae</taxon>
        <taxon>Pentapetalae</taxon>
        <taxon>asterids</taxon>
        <taxon>lamiids</taxon>
        <taxon>Lamiales</taxon>
        <taxon>Oleaceae</taxon>
        <taxon>Forsythieae</taxon>
        <taxon>Abeliophyllum</taxon>
    </lineage>
</organism>
<name>A0ABD1UFU8_9LAMI</name>
<dbReference type="Pfam" id="PF13423">
    <property type="entry name" value="UCH_1"/>
    <property type="match status" value="1"/>
</dbReference>
<dbReference type="GO" id="GO:0016787">
    <property type="term" value="F:hydrolase activity"/>
    <property type="evidence" value="ECO:0007669"/>
    <property type="project" value="UniProtKB-KW"/>
</dbReference>
<evidence type="ECO:0000313" key="3">
    <source>
        <dbReference type="Proteomes" id="UP001604336"/>
    </source>
</evidence>
<dbReference type="SUPFAM" id="SSF54001">
    <property type="entry name" value="Cysteine proteinases"/>
    <property type="match status" value="1"/>
</dbReference>
<dbReference type="AlphaFoldDB" id="A0ABD1UFU8"/>
<feature type="domain" description="PAN2 UCH" evidence="1">
    <location>
        <begin position="28"/>
        <end position="68"/>
    </location>
</feature>